<dbReference type="PANTHER" id="PTHR31435">
    <property type="entry name" value="PROTEIN NATD1"/>
    <property type="match status" value="1"/>
</dbReference>
<keyword evidence="3" id="KW-1185">Reference proteome</keyword>
<dbReference type="CDD" id="cd04301">
    <property type="entry name" value="NAT_SF"/>
    <property type="match status" value="1"/>
</dbReference>
<evidence type="ECO:0000313" key="2">
    <source>
        <dbReference type="EMBL" id="SDD77768.1"/>
    </source>
</evidence>
<gene>
    <name evidence="2" type="ORF">SAMN05421538_102409</name>
</gene>
<sequence>MSDIRITREDGEGTGRYVARLPGIAGEGEITFTRQEEGIISADHTGVPDTMEGQGVAKALLEFMLDDARESGFRIVPICPFIRGQYEKHPEWADLFTTRPGEKPKLRAKG</sequence>
<dbReference type="Pfam" id="PF14542">
    <property type="entry name" value="Acetyltransf_CG"/>
    <property type="match status" value="1"/>
</dbReference>
<proteinExistence type="predicted"/>
<dbReference type="InterPro" id="IPR045057">
    <property type="entry name" value="Gcn5-rel_NAT"/>
</dbReference>
<dbReference type="Proteomes" id="UP000199344">
    <property type="component" value="Unassembled WGS sequence"/>
</dbReference>
<dbReference type="OrthoDB" id="9800945at2"/>
<accession>A0A1G6XHT9</accession>
<evidence type="ECO:0000259" key="1">
    <source>
        <dbReference type="PROSITE" id="PS51729"/>
    </source>
</evidence>
<dbReference type="PROSITE" id="PS51729">
    <property type="entry name" value="GNAT_YJDJ"/>
    <property type="match status" value="1"/>
</dbReference>
<evidence type="ECO:0000313" key="3">
    <source>
        <dbReference type="Proteomes" id="UP000199344"/>
    </source>
</evidence>
<dbReference type="STRING" id="591205.SAMN05421538_102409"/>
<dbReference type="Gene3D" id="3.40.630.30">
    <property type="match status" value="1"/>
</dbReference>
<dbReference type="EMBL" id="FNAH01000002">
    <property type="protein sequence ID" value="SDD77768.1"/>
    <property type="molecule type" value="Genomic_DNA"/>
</dbReference>
<dbReference type="RefSeq" id="WP_090521619.1">
    <property type="nucleotide sequence ID" value="NZ_FNAH01000002.1"/>
</dbReference>
<organism evidence="2 3">
    <name type="scientific">Paracoccus isoporae</name>
    <dbReference type="NCBI Taxonomy" id="591205"/>
    <lineage>
        <taxon>Bacteria</taxon>
        <taxon>Pseudomonadati</taxon>
        <taxon>Pseudomonadota</taxon>
        <taxon>Alphaproteobacteria</taxon>
        <taxon>Rhodobacterales</taxon>
        <taxon>Paracoccaceae</taxon>
        <taxon>Paracoccus</taxon>
    </lineage>
</organism>
<dbReference type="AlphaFoldDB" id="A0A1G6XHT9"/>
<feature type="domain" description="N-acetyltransferase" evidence="1">
    <location>
        <begin position="9"/>
        <end position="97"/>
    </location>
</feature>
<protein>
    <recommendedName>
        <fullName evidence="1">N-acetyltransferase domain-containing protein</fullName>
    </recommendedName>
</protein>
<name>A0A1G6XHT9_9RHOB</name>
<reference evidence="2 3" key="1">
    <citation type="submission" date="2016-10" db="EMBL/GenBank/DDBJ databases">
        <authorList>
            <person name="de Groot N.N."/>
        </authorList>
    </citation>
    <scope>NUCLEOTIDE SEQUENCE [LARGE SCALE GENOMIC DNA]</scope>
    <source>
        <strain evidence="2 3">DSM 22220</strain>
    </source>
</reference>
<dbReference type="PANTHER" id="PTHR31435:SF10">
    <property type="entry name" value="BSR4717 PROTEIN"/>
    <property type="match status" value="1"/>
</dbReference>
<dbReference type="SUPFAM" id="SSF55729">
    <property type="entry name" value="Acyl-CoA N-acyltransferases (Nat)"/>
    <property type="match status" value="1"/>
</dbReference>
<dbReference type="InterPro" id="IPR031165">
    <property type="entry name" value="GNAT_YJDJ"/>
</dbReference>
<dbReference type="InterPro" id="IPR016181">
    <property type="entry name" value="Acyl_CoA_acyltransferase"/>
</dbReference>